<dbReference type="HOGENOM" id="CLU_072769_1_0_7"/>
<dbReference type="Gene3D" id="1.10.10.10">
    <property type="entry name" value="Winged helix-like DNA-binding domain superfamily/Winged helix DNA-binding domain"/>
    <property type="match status" value="1"/>
</dbReference>
<sequence>MSVVLHKKSPFGIKDQIKRQIRIMVDSGELSVGQSLPSARDMAKTLNINRNTVLAAYRELVTEGILETVVGSGTFIKERKVQRETEALKQIVDEAFEKALHAGFSPDQITDFLLNQATSYFQDTEGARVLVVECNSDALDDISTTLRRDLSVRTTNVFIQDLESDPRLAANLLSDIDLIVCGFNHVEELRNVMPSPPVEVVAVLLKPEIRIMNELLQLPPGTSVGFTCATQRSTETFYREAILSAGSSLIKIWAGLDQGPELQKLLEKCSVIFASHYVYDRIIRMTDADRRVIKVELTIDRNNIELIRERLAVSRALRR</sequence>
<dbReference type="CDD" id="cd07377">
    <property type="entry name" value="WHTH_GntR"/>
    <property type="match status" value="1"/>
</dbReference>
<reference evidence="6" key="1">
    <citation type="submission" date="2012-06" db="EMBL/GenBank/DDBJ databases">
        <title>Complete sequence of chromosome of Desulfomonile tiedjei DSM 6799.</title>
        <authorList>
            <person name="Lucas S."/>
            <person name="Copeland A."/>
            <person name="Lapidus A."/>
            <person name="Glavina del Rio T."/>
            <person name="Dalin E."/>
            <person name="Tice H."/>
            <person name="Bruce D."/>
            <person name="Goodwin L."/>
            <person name="Pitluck S."/>
            <person name="Peters L."/>
            <person name="Ovchinnikova G."/>
            <person name="Zeytun A."/>
            <person name="Lu M."/>
            <person name="Kyrpides N."/>
            <person name="Mavromatis K."/>
            <person name="Ivanova N."/>
            <person name="Brettin T."/>
            <person name="Detter J.C."/>
            <person name="Han C."/>
            <person name="Larimer F."/>
            <person name="Land M."/>
            <person name="Hauser L."/>
            <person name="Markowitz V."/>
            <person name="Cheng J.-F."/>
            <person name="Hugenholtz P."/>
            <person name="Woyke T."/>
            <person name="Wu D."/>
            <person name="Spring S."/>
            <person name="Schroeder M."/>
            <person name="Brambilla E."/>
            <person name="Klenk H.-P."/>
            <person name="Eisen J.A."/>
        </authorList>
    </citation>
    <scope>NUCLEOTIDE SEQUENCE [LARGE SCALE GENOMIC DNA]</scope>
    <source>
        <strain evidence="6">ATCC 49306 / DSM 6799 / DCB-1</strain>
    </source>
</reference>
<evidence type="ECO:0000256" key="2">
    <source>
        <dbReference type="ARBA" id="ARBA00023125"/>
    </source>
</evidence>
<evidence type="ECO:0000313" key="5">
    <source>
        <dbReference type="EMBL" id="AFM24970.1"/>
    </source>
</evidence>
<dbReference type="PANTHER" id="PTHR38445:SF9">
    <property type="entry name" value="HTH-TYPE TRANSCRIPTIONAL REPRESSOR YTRA"/>
    <property type="match status" value="1"/>
</dbReference>
<feature type="domain" description="HTH gntR-type" evidence="4">
    <location>
        <begin position="11"/>
        <end position="79"/>
    </location>
</feature>
<dbReference type="Pfam" id="PF00392">
    <property type="entry name" value="GntR"/>
    <property type="match status" value="1"/>
</dbReference>
<dbReference type="GO" id="GO:0003700">
    <property type="term" value="F:DNA-binding transcription factor activity"/>
    <property type="evidence" value="ECO:0007669"/>
    <property type="project" value="InterPro"/>
</dbReference>
<keyword evidence="3" id="KW-0804">Transcription</keyword>
<evidence type="ECO:0000256" key="3">
    <source>
        <dbReference type="ARBA" id="ARBA00023163"/>
    </source>
</evidence>
<dbReference type="InterPro" id="IPR036390">
    <property type="entry name" value="WH_DNA-bd_sf"/>
</dbReference>
<dbReference type="eggNOG" id="COG1725">
    <property type="taxonomic scope" value="Bacteria"/>
</dbReference>
<keyword evidence="1" id="KW-0805">Transcription regulation</keyword>
<evidence type="ECO:0000313" key="6">
    <source>
        <dbReference type="Proteomes" id="UP000006055"/>
    </source>
</evidence>
<proteinExistence type="predicted"/>
<name>I4C5X9_DESTA</name>
<dbReference type="Proteomes" id="UP000006055">
    <property type="component" value="Chromosome"/>
</dbReference>
<dbReference type="KEGG" id="dti:Desti_2280"/>
<dbReference type="SMART" id="SM00345">
    <property type="entry name" value="HTH_GNTR"/>
    <property type="match status" value="1"/>
</dbReference>
<evidence type="ECO:0000256" key="1">
    <source>
        <dbReference type="ARBA" id="ARBA00023015"/>
    </source>
</evidence>
<dbReference type="InterPro" id="IPR000524">
    <property type="entry name" value="Tscrpt_reg_HTH_GntR"/>
</dbReference>
<dbReference type="PANTHER" id="PTHR38445">
    <property type="entry name" value="HTH-TYPE TRANSCRIPTIONAL REPRESSOR YTRA"/>
    <property type="match status" value="1"/>
</dbReference>
<keyword evidence="2" id="KW-0238">DNA-binding</keyword>
<evidence type="ECO:0000259" key="4">
    <source>
        <dbReference type="PROSITE" id="PS50949"/>
    </source>
</evidence>
<dbReference type="SUPFAM" id="SSF46785">
    <property type="entry name" value="Winged helix' DNA-binding domain"/>
    <property type="match status" value="1"/>
</dbReference>
<keyword evidence="6" id="KW-1185">Reference proteome</keyword>
<dbReference type="AlphaFoldDB" id="I4C5X9"/>
<dbReference type="EMBL" id="CP003360">
    <property type="protein sequence ID" value="AFM24970.1"/>
    <property type="molecule type" value="Genomic_DNA"/>
</dbReference>
<dbReference type="RefSeq" id="WP_014810113.1">
    <property type="nucleotide sequence ID" value="NC_018025.1"/>
</dbReference>
<accession>I4C5X9</accession>
<dbReference type="PRINTS" id="PR00035">
    <property type="entry name" value="HTHGNTR"/>
</dbReference>
<dbReference type="STRING" id="706587.Desti_2280"/>
<dbReference type="PROSITE" id="PS50949">
    <property type="entry name" value="HTH_GNTR"/>
    <property type="match status" value="1"/>
</dbReference>
<dbReference type="GO" id="GO:0003677">
    <property type="term" value="F:DNA binding"/>
    <property type="evidence" value="ECO:0007669"/>
    <property type="project" value="UniProtKB-KW"/>
</dbReference>
<protein>
    <submittedName>
        <fullName evidence="5">Putative transcriptional regulator</fullName>
    </submittedName>
</protein>
<organism evidence="5 6">
    <name type="scientific">Desulfomonile tiedjei (strain ATCC 49306 / DSM 6799 / DCB-1)</name>
    <dbReference type="NCBI Taxonomy" id="706587"/>
    <lineage>
        <taxon>Bacteria</taxon>
        <taxon>Pseudomonadati</taxon>
        <taxon>Thermodesulfobacteriota</taxon>
        <taxon>Desulfomonilia</taxon>
        <taxon>Desulfomonilales</taxon>
        <taxon>Desulfomonilaceae</taxon>
        <taxon>Desulfomonile</taxon>
    </lineage>
</organism>
<dbReference type="OrthoDB" id="163333at2"/>
<dbReference type="InterPro" id="IPR036388">
    <property type="entry name" value="WH-like_DNA-bd_sf"/>
</dbReference>
<gene>
    <name evidence="5" type="ordered locus">Desti_2280</name>
</gene>